<accession>A0ABP0P0Y4</accession>
<organism evidence="1 2">
    <name type="scientific">Durusdinium trenchii</name>
    <dbReference type="NCBI Taxonomy" id="1381693"/>
    <lineage>
        <taxon>Eukaryota</taxon>
        <taxon>Sar</taxon>
        <taxon>Alveolata</taxon>
        <taxon>Dinophyceae</taxon>
        <taxon>Suessiales</taxon>
        <taxon>Symbiodiniaceae</taxon>
        <taxon>Durusdinium</taxon>
    </lineage>
</organism>
<evidence type="ECO:0000313" key="2">
    <source>
        <dbReference type="Proteomes" id="UP001642484"/>
    </source>
</evidence>
<evidence type="ECO:0000313" key="1">
    <source>
        <dbReference type="EMBL" id="CAK9068454.1"/>
    </source>
</evidence>
<gene>
    <name evidence="1" type="ORF">CCMP2556_LOCUS33631</name>
</gene>
<comment type="caution">
    <text evidence="1">The sequence shown here is derived from an EMBL/GenBank/DDBJ whole genome shotgun (WGS) entry which is preliminary data.</text>
</comment>
<sequence length="306" mass="33050">MEGQLMSLILRLERQYNMTGGEVLLLTPSPLTLWQMQPHEGCVARTAGGVGPSLPLSCNTVALGLEVELVTDEPVELQLRFPRGGSTGVHRWRGLLRANRSEPSALGESSLLLSAPVALGPWPRAAVRSGATAVAAPGRLWLDLDVGVDLCLVDPTAWVPAEVRVVPPVASDLRVLDPAVEGPGLSNAPPVDCLWQATRGSCLMTLSWAQWKRGLHCLFRGVVYTLHWEILVQAVITKSSGWELQVTYPVPLDGSLNGSTWSSSPPALPTSFGSLPFFTCQALRPVPGGERWRETLLLLRFQTGQS</sequence>
<protein>
    <submittedName>
        <fullName evidence="1">Uncharacterized protein</fullName>
    </submittedName>
</protein>
<reference evidence="1 2" key="1">
    <citation type="submission" date="2024-02" db="EMBL/GenBank/DDBJ databases">
        <authorList>
            <person name="Chen Y."/>
            <person name="Shah S."/>
            <person name="Dougan E. K."/>
            <person name="Thang M."/>
            <person name="Chan C."/>
        </authorList>
    </citation>
    <scope>NUCLEOTIDE SEQUENCE [LARGE SCALE GENOMIC DNA]</scope>
</reference>
<keyword evidence="2" id="KW-1185">Reference proteome</keyword>
<dbReference type="EMBL" id="CAXAMN010022339">
    <property type="protein sequence ID" value="CAK9068454.1"/>
    <property type="molecule type" value="Genomic_DNA"/>
</dbReference>
<name>A0ABP0P0Y4_9DINO</name>
<dbReference type="Proteomes" id="UP001642484">
    <property type="component" value="Unassembled WGS sequence"/>
</dbReference>
<proteinExistence type="predicted"/>